<evidence type="ECO:0000313" key="3">
    <source>
        <dbReference type="Proteomes" id="UP000789508"/>
    </source>
</evidence>
<organism evidence="2 3">
    <name type="scientific">Ambispora leptoticha</name>
    <dbReference type="NCBI Taxonomy" id="144679"/>
    <lineage>
        <taxon>Eukaryota</taxon>
        <taxon>Fungi</taxon>
        <taxon>Fungi incertae sedis</taxon>
        <taxon>Mucoromycota</taxon>
        <taxon>Glomeromycotina</taxon>
        <taxon>Glomeromycetes</taxon>
        <taxon>Archaeosporales</taxon>
        <taxon>Ambisporaceae</taxon>
        <taxon>Ambispora</taxon>
    </lineage>
</organism>
<proteinExistence type="predicted"/>
<keyword evidence="3" id="KW-1185">Reference proteome</keyword>
<sequence length="616" mass="70783">MSELATSTLEIDKYFTLKNEWSLPEYLLYRQKCADFQLDKHREHSLYTRGLSTILNMKEASEATIKKAGNALVTFQWMGLRDNSSLDGARPAFNHPHFLTKIGIWKSITSSQKRKFASVAERMALTEEHITDVVSSTFEQERILRDEITKQGLIVRSKFAKCLEDTDLEDCSSKRRCHQVDYELSHTPEHQMHHPSILSSSEKTTKPPKRKSTRKREDTLPGGAKIEKATPLNLLPSDNDDSTEEYNDDNDDEEGFPSPEETLDLILNNQSSWILPSNLNVGDIFAKKISENAEATKKKKKLSAIEKAVLRYGLSQIIDLSAHMKQWFSLEDRRFMMKDYMSLLQVPCLKDEETSFVTTIENMVLEKRINEAYEFCARKFISSEANSYMRKISKDSAHTEIDIILKACSYIVEGLRKSLVVKQRWGESFCPLRRNTDYKNGRKCDVRFLSQSGVDLGEWEFASNATPQKAIGDRCRSARINQSILNGLLNRNLTNEQVKKINVPFLQIAGTNGQMLIEDLIEGFYVVFPGPKFELPTKLQHIGKLKSSVNIIKFVMDMYEKIGEIVETKESRNNAFDDIFDSDELDTSRPTHYKSEYIRKPWWTPKSNKAKVTDNK</sequence>
<dbReference type="EMBL" id="CAJVPS010000542">
    <property type="protein sequence ID" value="CAG8493633.1"/>
    <property type="molecule type" value="Genomic_DNA"/>
</dbReference>
<evidence type="ECO:0000313" key="2">
    <source>
        <dbReference type="EMBL" id="CAG8493633.1"/>
    </source>
</evidence>
<reference evidence="2" key="1">
    <citation type="submission" date="2021-06" db="EMBL/GenBank/DDBJ databases">
        <authorList>
            <person name="Kallberg Y."/>
            <person name="Tangrot J."/>
            <person name="Rosling A."/>
        </authorList>
    </citation>
    <scope>NUCLEOTIDE SEQUENCE</scope>
    <source>
        <strain evidence="2">FL130A</strain>
    </source>
</reference>
<dbReference type="Proteomes" id="UP000789508">
    <property type="component" value="Unassembled WGS sequence"/>
</dbReference>
<comment type="caution">
    <text evidence="2">The sequence shown here is derived from an EMBL/GenBank/DDBJ whole genome shotgun (WGS) entry which is preliminary data.</text>
</comment>
<evidence type="ECO:0000256" key="1">
    <source>
        <dbReference type="SAM" id="MobiDB-lite"/>
    </source>
</evidence>
<gene>
    <name evidence="2" type="ORF">ALEPTO_LOCUS3117</name>
</gene>
<feature type="region of interest" description="Disordered" evidence="1">
    <location>
        <begin position="185"/>
        <end position="260"/>
    </location>
</feature>
<dbReference type="OrthoDB" id="2439721at2759"/>
<feature type="compositionally biased region" description="Acidic residues" evidence="1">
    <location>
        <begin position="238"/>
        <end position="255"/>
    </location>
</feature>
<accession>A0A9N8ZG90</accession>
<name>A0A9N8ZG90_9GLOM</name>
<protein>
    <submittedName>
        <fullName evidence="2">14111_t:CDS:1</fullName>
    </submittedName>
</protein>
<dbReference type="AlphaFoldDB" id="A0A9N8ZG90"/>